<dbReference type="EC" id="3.2.1.6" evidence="3"/>
<keyword evidence="5" id="KW-0326">Glycosidase</keyword>
<dbReference type="PANTHER" id="PTHR10963:SF24">
    <property type="entry name" value="GLYCOSIDASE C21B10.07-RELATED"/>
    <property type="match status" value="1"/>
</dbReference>
<reference evidence="9" key="1">
    <citation type="journal article" date="2020" name="Stud. Mycol.">
        <title>101 Dothideomycetes genomes: a test case for predicting lifestyles and emergence of pathogens.</title>
        <authorList>
            <person name="Haridas S."/>
            <person name="Albert R."/>
            <person name="Binder M."/>
            <person name="Bloem J."/>
            <person name="Labutti K."/>
            <person name="Salamov A."/>
            <person name="Andreopoulos B."/>
            <person name="Baker S."/>
            <person name="Barry K."/>
            <person name="Bills G."/>
            <person name="Bluhm B."/>
            <person name="Cannon C."/>
            <person name="Castanera R."/>
            <person name="Culley D."/>
            <person name="Daum C."/>
            <person name="Ezra D."/>
            <person name="Gonzalez J."/>
            <person name="Henrissat B."/>
            <person name="Kuo A."/>
            <person name="Liang C."/>
            <person name="Lipzen A."/>
            <person name="Lutzoni F."/>
            <person name="Magnuson J."/>
            <person name="Mondo S."/>
            <person name="Nolan M."/>
            <person name="Ohm R."/>
            <person name="Pangilinan J."/>
            <person name="Park H.-J."/>
            <person name="Ramirez L."/>
            <person name="Alfaro M."/>
            <person name="Sun H."/>
            <person name="Tritt A."/>
            <person name="Yoshinaga Y."/>
            <person name="Zwiers L.-H."/>
            <person name="Turgeon B."/>
            <person name="Goodwin S."/>
            <person name="Spatafora J."/>
            <person name="Crous P."/>
            <person name="Grigoriev I."/>
        </authorList>
    </citation>
    <scope>NUCLEOTIDE SEQUENCE</scope>
    <source>
        <strain evidence="9">CBS 675.92</strain>
    </source>
</reference>
<sequence>MHFSTLVSASAFASTALAAYVLQDDYMSNDFFSNFEFFTAPDPTNGFVKYVDQATAKSLNLLNTTAKASWGVDTKSQDPAGRASIRLTSKKIYNKGLIIIDVQHMPFGCGTWPAFWTVGPDWPTSGEIDILEGVHEQATNAFALHTSPGCSIGQNSTAYSSTIKTPNCDVKAAGQDANAGCGLSSKDTKSYGAPLNNKGGGVYATEWTSDHIQIFFFPRGSVPKDALGGSPNPSSWGQPGAKWEKSACNIDKFFKNQQIVFDTTFCGDWAGNTWSTSTCKSKAATCNAFVQNNPSAFTNAYWNINALKVYQNGGGGAAPKPSTSDLASKPTSPANATKPTTPAANKPAVSVKPLPIPPPVKPTGLQASGGRLTKYAVSGKPTGGMRGGFAWPSGQSGQPAANRRATTAEPKPLTTPSDNRKSTVF</sequence>
<name>A0A6A5U5B4_9PLEO</name>
<feature type="domain" description="GH16" evidence="8">
    <location>
        <begin position="19"/>
        <end position="278"/>
    </location>
</feature>
<dbReference type="InterPro" id="IPR050546">
    <property type="entry name" value="Glycosyl_Hydrlase_16"/>
</dbReference>
<dbReference type="OrthoDB" id="192832at2759"/>
<organism evidence="9 10">
    <name type="scientific">Byssothecium circinans</name>
    <dbReference type="NCBI Taxonomy" id="147558"/>
    <lineage>
        <taxon>Eukaryota</taxon>
        <taxon>Fungi</taxon>
        <taxon>Dikarya</taxon>
        <taxon>Ascomycota</taxon>
        <taxon>Pezizomycotina</taxon>
        <taxon>Dothideomycetes</taxon>
        <taxon>Pleosporomycetidae</taxon>
        <taxon>Pleosporales</taxon>
        <taxon>Massarineae</taxon>
        <taxon>Massarinaceae</taxon>
        <taxon>Byssothecium</taxon>
    </lineage>
</organism>
<evidence type="ECO:0000256" key="2">
    <source>
        <dbReference type="ARBA" id="ARBA00006865"/>
    </source>
</evidence>
<proteinExistence type="inferred from homology"/>
<dbReference type="AlphaFoldDB" id="A0A6A5U5B4"/>
<dbReference type="Proteomes" id="UP000800035">
    <property type="component" value="Unassembled WGS sequence"/>
</dbReference>
<evidence type="ECO:0000256" key="5">
    <source>
        <dbReference type="ARBA" id="ARBA00023295"/>
    </source>
</evidence>
<comment type="similarity">
    <text evidence="2">Belongs to the glycosyl hydrolase 16 family.</text>
</comment>
<feature type="compositionally biased region" description="Low complexity" evidence="6">
    <location>
        <begin position="329"/>
        <end position="353"/>
    </location>
</feature>
<comment type="catalytic activity">
    <reaction evidence="1">
        <text>Endohydrolysis of (1-&gt;3)- or (1-&gt;4)-linkages in beta-D-glucans when the glucose residue whose reducing group is involved in the linkage to be hydrolyzed is itself substituted at C-3.</text>
        <dbReference type="EC" id="3.2.1.6"/>
    </reaction>
</comment>
<dbReference type="CDD" id="cd02181">
    <property type="entry name" value="GH16_fungal_Lam16A_glucanase"/>
    <property type="match status" value="1"/>
</dbReference>
<feature type="region of interest" description="Disordered" evidence="6">
    <location>
        <begin position="314"/>
        <end position="425"/>
    </location>
</feature>
<evidence type="ECO:0000313" key="10">
    <source>
        <dbReference type="Proteomes" id="UP000800035"/>
    </source>
</evidence>
<dbReference type="InterPro" id="IPR013320">
    <property type="entry name" value="ConA-like_dom_sf"/>
</dbReference>
<dbReference type="InterPro" id="IPR000757">
    <property type="entry name" value="Beta-glucanase-like"/>
</dbReference>
<evidence type="ECO:0000256" key="7">
    <source>
        <dbReference type="SAM" id="SignalP"/>
    </source>
</evidence>
<evidence type="ECO:0000256" key="4">
    <source>
        <dbReference type="ARBA" id="ARBA00022801"/>
    </source>
</evidence>
<accession>A0A6A5U5B4</accession>
<evidence type="ECO:0000313" key="9">
    <source>
        <dbReference type="EMBL" id="KAF1959042.1"/>
    </source>
</evidence>
<dbReference type="Pfam" id="PF26113">
    <property type="entry name" value="GH16_XgeA"/>
    <property type="match status" value="1"/>
</dbReference>
<keyword evidence="7" id="KW-0732">Signal</keyword>
<dbReference type="SUPFAM" id="SSF49899">
    <property type="entry name" value="Concanavalin A-like lectins/glucanases"/>
    <property type="match status" value="1"/>
</dbReference>
<keyword evidence="4" id="KW-0378">Hydrolase</keyword>
<keyword evidence="10" id="KW-1185">Reference proteome</keyword>
<dbReference type="PANTHER" id="PTHR10963">
    <property type="entry name" value="GLYCOSYL HYDROLASE-RELATED"/>
    <property type="match status" value="1"/>
</dbReference>
<dbReference type="FunFam" id="2.60.120.200:FF:000114">
    <property type="entry name" value="Probable endo-1,3(4)-beta-glucanase NFIA_089530"/>
    <property type="match status" value="1"/>
</dbReference>
<dbReference type="GO" id="GO:0052861">
    <property type="term" value="F:endo-1,3(4)-beta-glucanase activity"/>
    <property type="evidence" value="ECO:0007669"/>
    <property type="project" value="UniProtKB-EC"/>
</dbReference>
<dbReference type="EMBL" id="ML976985">
    <property type="protein sequence ID" value="KAF1959042.1"/>
    <property type="molecule type" value="Genomic_DNA"/>
</dbReference>
<evidence type="ECO:0000256" key="1">
    <source>
        <dbReference type="ARBA" id="ARBA00000124"/>
    </source>
</evidence>
<evidence type="ECO:0000256" key="3">
    <source>
        <dbReference type="ARBA" id="ARBA00012599"/>
    </source>
</evidence>
<feature type="chain" id="PRO_5025469155" description="endo-1,3(4)-beta-glucanase" evidence="7">
    <location>
        <begin position="19"/>
        <end position="425"/>
    </location>
</feature>
<evidence type="ECO:0000256" key="6">
    <source>
        <dbReference type="SAM" id="MobiDB-lite"/>
    </source>
</evidence>
<feature type="signal peptide" evidence="7">
    <location>
        <begin position="1"/>
        <end position="18"/>
    </location>
</feature>
<evidence type="ECO:0000259" key="8">
    <source>
        <dbReference type="PROSITE" id="PS51762"/>
    </source>
</evidence>
<dbReference type="Gene3D" id="2.60.120.200">
    <property type="match status" value="1"/>
</dbReference>
<protein>
    <recommendedName>
        <fullName evidence="3">endo-1,3(4)-beta-glucanase</fullName>
        <ecNumber evidence="3">3.2.1.6</ecNumber>
    </recommendedName>
</protein>
<dbReference type="PROSITE" id="PS51762">
    <property type="entry name" value="GH16_2"/>
    <property type="match status" value="1"/>
</dbReference>
<gene>
    <name evidence="9" type="ORF">CC80DRAFT_467297</name>
</gene>
<dbReference type="GO" id="GO:0009251">
    <property type="term" value="P:glucan catabolic process"/>
    <property type="evidence" value="ECO:0007669"/>
    <property type="project" value="TreeGrafter"/>
</dbReference>